<dbReference type="HAMAP" id="MF_00109">
    <property type="entry name" value="Shikimate_kinase"/>
    <property type="match status" value="1"/>
</dbReference>
<keyword evidence="8 11" id="KW-0067">ATP-binding</keyword>
<evidence type="ECO:0000256" key="10">
    <source>
        <dbReference type="ARBA" id="ARBA00048567"/>
    </source>
</evidence>
<dbReference type="CDD" id="cd00464">
    <property type="entry name" value="SK"/>
    <property type="match status" value="1"/>
</dbReference>
<evidence type="ECO:0000256" key="7">
    <source>
        <dbReference type="ARBA" id="ARBA00022777"/>
    </source>
</evidence>
<comment type="cofactor">
    <cofactor evidence="11">
        <name>Mg(2+)</name>
        <dbReference type="ChEBI" id="CHEBI:18420"/>
    </cofactor>
    <text evidence="11">Binds 1 Mg(2+) ion per subunit.</text>
</comment>
<comment type="subcellular location">
    <subcellularLocation>
        <location evidence="11">Cytoplasm</location>
    </subcellularLocation>
</comment>
<comment type="catalytic activity">
    <reaction evidence="10 11">
        <text>shikimate + ATP = 3-phosphoshikimate + ADP + H(+)</text>
        <dbReference type="Rhea" id="RHEA:13121"/>
        <dbReference type="ChEBI" id="CHEBI:15378"/>
        <dbReference type="ChEBI" id="CHEBI:30616"/>
        <dbReference type="ChEBI" id="CHEBI:36208"/>
        <dbReference type="ChEBI" id="CHEBI:145989"/>
        <dbReference type="ChEBI" id="CHEBI:456216"/>
        <dbReference type="EC" id="2.7.1.71"/>
    </reaction>
</comment>
<feature type="binding site" evidence="11">
    <location>
        <begin position="25"/>
        <end position="30"/>
    </location>
    <ligand>
        <name>ATP</name>
        <dbReference type="ChEBI" id="CHEBI:30616"/>
    </ligand>
</feature>
<evidence type="ECO:0000256" key="4">
    <source>
        <dbReference type="ARBA" id="ARBA00022605"/>
    </source>
</evidence>
<sequence length="183" mass="20482">MVGANAQKVLPRRGCDHIFFVGFLGAGKSTLARNLGQMFKRRYVDVDRMVEQARGMSVSAIFSHEGERSFRRLEKKALASLASKRSLLVSCGGGIVETPENILLIKKMGYCVYLDGDIEDSLRQIRRSDTRPDFKSPEHAGNLLEYRRPLFQKAADLTIDIRGKSFTEVAYAAAELLLERGLL</sequence>
<keyword evidence="7 11" id="KW-0418">Kinase</keyword>
<evidence type="ECO:0000256" key="1">
    <source>
        <dbReference type="ARBA" id="ARBA00004842"/>
    </source>
</evidence>
<dbReference type="PANTHER" id="PTHR21087:SF16">
    <property type="entry name" value="SHIKIMATE KINASE 1, CHLOROPLASTIC"/>
    <property type="match status" value="1"/>
</dbReference>
<dbReference type="InterPro" id="IPR023000">
    <property type="entry name" value="Shikimate_kinase_CS"/>
</dbReference>
<evidence type="ECO:0000313" key="13">
    <source>
        <dbReference type="Proteomes" id="UP000700908"/>
    </source>
</evidence>
<feature type="binding site" evidence="11">
    <location>
        <position position="47"/>
    </location>
    <ligand>
        <name>substrate</name>
    </ligand>
</feature>
<keyword evidence="6 11" id="KW-0547">Nucleotide-binding</keyword>
<dbReference type="InterPro" id="IPR031322">
    <property type="entry name" value="Shikimate/glucono_kinase"/>
</dbReference>
<comment type="function">
    <text evidence="11">Catalyzes the specific phosphorylation of the 3-hydroxyl group of shikimic acid using ATP as a cosubstrate.</text>
</comment>
<keyword evidence="11" id="KW-0479">Metal-binding</keyword>
<keyword evidence="11" id="KW-0460">Magnesium</keyword>
<keyword evidence="4 11" id="KW-0028">Amino-acid biosynthesis</keyword>
<dbReference type="SUPFAM" id="SSF52540">
    <property type="entry name" value="P-loop containing nucleoside triphosphate hydrolases"/>
    <property type="match status" value="1"/>
</dbReference>
<feature type="binding site" evidence="11">
    <location>
        <position position="71"/>
    </location>
    <ligand>
        <name>substrate</name>
    </ligand>
</feature>
<proteinExistence type="inferred from homology"/>
<dbReference type="EMBL" id="JAIMFO010000007">
    <property type="protein sequence ID" value="MBY4798093.1"/>
    <property type="molecule type" value="Genomic_DNA"/>
</dbReference>
<keyword evidence="11" id="KW-0963">Cytoplasm</keyword>
<keyword evidence="13" id="KW-1185">Reference proteome</keyword>
<keyword evidence="5 11" id="KW-0808">Transferase</keyword>
<feature type="binding site" evidence="11">
    <location>
        <position position="131"/>
    </location>
    <ligand>
        <name>ATP</name>
        <dbReference type="ChEBI" id="CHEBI:30616"/>
    </ligand>
</feature>
<comment type="subunit">
    <text evidence="11">Monomer.</text>
</comment>
<dbReference type="EC" id="2.7.1.71" evidence="3 11"/>
<dbReference type="PRINTS" id="PR01100">
    <property type="entry name" value="SHIKIMTKNASE"/>
</dbReference>
<dbReference type="InterPro" id="IPR027417">
    <property type="entry name" value="P-loop_NTPase"/>
</dbReference>
<comment type="similarity">
    <text evidence="2 11">Belongs to the shikimate kinase family.</text>
</comment>
<evidence type="ECO:0000256" key="5">
    <source>
        <dbReference type="ARBA" id="ARBA00022679"/>
    </source>
</evidence>
<protein>
    <recommendedName>
        <fullName evidence="3 11">Shikimate kinase</fullName>
        <shortName evidence="11">SK</shortName>
        <ecNumber evidence="3 11">2.7.1.71</ecNumber>
    </recommendedName>
</protein>
<feature type="binding site" evidence="11">
    <location>
        <position position="93"/>
    </location>
    <ligand>
        <name>substrate</name>
    </ligand>
</feature>
<dbReference type="RefSeq" id="WP_222199797.1">
    <property type="nucleotide sequence ID" value="NZ_JAIMFO010000007.1"/>
</dbReference>
<evidence type="ECO:0000256" key="6">
    <source>
        <dbReference type="ARBA" id="ARBA00022741"/>
    </source>
</evidence>
<evidence type="ECO:0000256" key="3">
    <source>
        <dbReference type="ARBA" id="ARBA00012154"/>
    </source>
</evidence>
<evidence type="ECO:0000256" key="8">
    <source>
        <dbReference type="ARBA" id="ARBA00022840"/>
    </source>
</evidence>
<organism evidence="12 13">
    <name type="scientific">Collinsella ureilytica</name>
    <dbReference type="NCBI Taxonomy" id="2869515"/>
    <lineage>
        <taxon>Bacteria</taxon>
        <taxon>Bacillati</taxon>
        <taxon>Actinomycetota</taxon>
        <taxon>Coriobacteriia</taxon>
        <taxon>Coriobacteriales</taxon>
        <taxon>Coriobacteriaceae</taxon>
        <taxon>Collinsella</taxon>
    </lineage>
</organism>
<dbReference type="PROSITE" id="PS01128">
    <property type="entry name" value="SHIKIMATE_KINASE"/>
    <property type="match status" value="1"/>
</dbReference>
<keyword evidence="9 11" id="KW-0057">Aromatic amino acid biosynthesis</keyword>
<dbReference type="GO" id="GO:0016301">
    <property type="term" value="F:kinase activity"/>
    <property type="evidence" value="ECO:0007669"/>
    <property type="project" value="UniProtKB-KW"/>
</dbReference>
<feature type="binding site" evidence="11">
    <location>
        <position position="29"/>
    </location>
    <ligand>
        <name>Mg(2+)</name>
        <dbReference type="ChEBI" id="CHEBI:18420"/>
    </ligand>
</feature>
<evidence type="ECO:0000256" key="11">
    <source>
        <dbReference type="HAMAP-Rule" id="MF_00109"/>
    </source>
</evidence>
<accession>A0ABS7ML50</accession>
<name>A0ABS7ML50_9ACTN</name>
<evidence type="ECO:0000256" key="2">
    <source>
        <dbReference type="ARBA" id="ARBA00006997"/>
    </source>
</evidence>
<dbReference type="InterPro" id="IPR000623">
    <property type="entry name" value="Shikimate_kinase/TSH1"/>
</dbReference>
<gene>
    <name evidence="11" type="primary">aroK</name>
    <name evidence="12" type="ORF">K6V98_07015</name>
</gene>
<dbReference type="PANTHER" id="PTHR21087">
    <property type="entry name" value="SHIKIMATE KINASE"/>
    <property type="match status" value="1"/>
</dbReference>
<dbReference type="Gene3D" id="3.40.50.300">
    <property type="entry name" value="P-loop containing nucleotide triphosphate hydrolases"/>
    <property type="match status" value="1"/>
</dbReference>
<comment type="caution">
    <text evidence="12">The sequence shown here is derived from an EMBL/GenBank/DDBJ whole genome shotgun (WGS) entry which is preliminary data.</text>
</comment>
<evidence type="ECO:0000313" key="12">
    <source>
        <dbReference type="EMBL" id="MBY4798093.1"/>
    </source>
</evidence>
<comment type="pathway">
    <text evidence="1 11">Metabolic intermediate biosynthesis; chorismate biosynthesis; chorismate from D-erythrose 4-phosphate and phosphoenolpyruvate: step 5/7.</text>
</comment>
<dbReference type="Proteomes" id="UP000700908">
    <property type="component" value="Unassembled WGS sequence"/>
</dbReference>
<feature type="binding site" evidence="11">
    <location>
        <position position="147"/>
    </location>
    <ligand>
        <name>substrate</name>
    </ligand>
</feature>
<reference evidence="12 13" key="1">
    <citation type="submission" date="2021-08" db="EMBL/GenBank/DDBJ databases">
        <title>Collinsella faecalis sp. nov. isolated from swine faeces.</title>
        <authorList>
            <person name="Oh B.S."/>
            <person name="Lee J.H."/>
        </authorList>
    </citation>
    <scope>NUCLEOTIDE SEQUENCE [LARGE SCALE GENOMIC DNA]</scope>
    <source>
        <strain evidence="12 13">AGMB00827</strain>
    </source>
</reference>
<comment type="caution">
    <text evidence="11">Lacks conserved residue(s) required for the propagation of feature annotation.</text>
</comment>
<dbReference type="Pfam" id="PF01202">
    <property type="entry name" value="SKI"/>
    <property type="match status" value="1"/>
</dbReference>
<evidence type="ECO:0000256" key="9">
    <source>
        <dbReference type="ARBA" id="ARBA00023141"/>
    </source>
</evidence>